<evidence type="ECO:0000313" key="13">
    <source>
        <dbReference type="EMBL" id="TPR53101.1"/>
    </source>
</evidence>
<dbReference type="InterPro" id="IPR049901">
    <property type="entry name" value="PV_NS1-NUC"/>
</dbReference>
<comment type="caution">
    <text evidence="13">The sequence shown here is derived from an EMBL/GenBank/DDBJ whole genome shotgun (WGS) entry which is preliminary data.</text>
</comment>
<dbReference type="SUPFAM" id="SSF55464">
    <property type="entry name" value="Origin of replication-binding domain, RBD-like"/>
    <property type="match status" value="1"/>
</dbReference>
<dbReference type="InterPro" id="IPR014835">
    <property type="entry name" value="NS1-Nuc"/>
</dbReference>
<dbReference type="InterPro" id="IPR001257">
    <property type="entry name" value="Parvovirus_NS1_helicase"/>
</dbReference>
<evidence type="ECO:0000313" key="14">
    <source>
        <dbReference type="Proteomes" id="UP000316851"/>
    </source>
</evidence>
<dbReference type="InterPro" id="IPR027417">
    <property type="entry name" value="P-loop_NTPase"/>
</dbReference>
<evidence type="ECO:0000256" key="10">
    <source>
        <dbReference type="SAM" id="MobiDB-lite"/>
    </source>
</evidence>
<feature type="compositionally biased region" description="Acidic residues" evidence="10">
    <location>
        <begin position="534"/>
        <end position="544"/>
    </location>
</feature>
<dbReference type="SUPFAM" id="SSF52540">
    <property type="entry name" value="P-loop containing nucleoside triphosphate hydrolases"/>
    <property type="match status" value="1"/>
</dbReference>
<keyword evidence="6" id="KW-0255">Endonuclease</keyword>
<evidence type="ECO:0000256" key="3">
    <source>
        <dbReference type="ARBA" id="ARBA00022722"/>
    </source>
</evidence>
<evidence type="ECO:0000256" key="6">
    <source>
        <dbReference type="ARBA" id="ARBA00022759"/>
    </source>
</evidence>
<evidence type="ECO:0000256" key="9">
    <source>
        <dbReference type="ARBA" id="ARBA00023125"/>
    </source>
</evidence>
<evidence type="ECO:0000256" key="8">
    <source>
        <dbReference type="ARBA" id="ARBA00023124"/>
    </source>
</evidence>
<evidence type="ECO:0000259" key="12">
    <source>
        <dbReference type="PROSITE" id="PS52022"/>
    </source>
</evidence>
<keyword evidence="5" id="KW-0547">Nucleotide-binding</keyword>
<evidence type="ECO:0000256" key="2">
    <source>
        <dbReference type="ARBA" id="ARBA00022705"/>
    </source>
</evidence>
<proteinExistence type="predicted"/>
<feature type="region of interest" description="Disordered" evidence="10">
    <location>
        <begin position="498"/>
        <end position="546"/>
    </location>
</feature>
<dbReference type="Gene3D" id="3.40.1310.20">
    <property type="match status" value="1"/>
</dbReference>
<evidence type="ECO:0000259" key="11">
    <source>
        <dbReference type="PROSITE" id="PS51206"/>
    </source>
</evidence>
<dbReference type="Gene3D" id="3.40.50.300">
    <property type="entry name" value="P-loop containing nucleotide triphosphate hydrolases"/>
    <property type="match status" value="1"/>
</dbReference>
<feature type="domain" description="PV NS1-Nuc" evidence="12">
    <location>
        <begin position="7"/>
        <end position="204"/>
    </location>
</feature>
<keyword evidence="14" id="KW-1185">Reference proteome</keyword>
<keyword evidence="3" id="KW-0540">Nuclease</keyword>
<dbReference type="Pfam" id="PF08724">
    <property type="entry name" value="Rep_N"/>
    <property type="match status" value="1"/>
</dbReference>
<dbReference type="Proteomes" id="UP000316851">
    <property type="component" value="Unassembled WGS sequence"/>
</dbReference>
<keyword evidence="8" id="KW-0190">Covalent protein-DNA linkage</keyword>
<sequence>MAGVVVATGEMWRGVIRLKADGICLSRMGRVMMNDVHVCTDGLDWPQLTGQVYQYVQAGMLIWNLWEEQLAGLFYGCPPPMHFMQLEPGVGGPHLHIVLDAPYMGARGWTATLKKLTAKLHSMFAECGAGEETKYYYSVPRDRHGKVLRCDEEFIRTYLLKKVPLDGVWWAWTTIDKFKPIVLSETRRRSLAAAERLNDGGTDQALVPVQPPPAKRTRASDEFVTLCNWLAQEGILTEQKWRATDLNGYVRQYASMHGRQQVAAALMMARNIILDTMSNSHFLTRGPPAVVATPAWEENRVVQLLRLQHYDPRVVGQYVLAWADGMTGKRNTLWFYGPPSTGKTNLANAICQCVPVYGMVNWTNENFPFNDAADKCLILWDEGRISCKIVEACKAILGGMPVRVDQKCKGSTALRPTPVLVTSNGDMTIVRDGNTSTLIHRPALKDRMVRLDFNVKLPAEYGLLTASDVRAWLAGCRDHPPLVDAINMGFTFPVGTDVPKEAGSDGDASSLGGRVDRSPIHFQRCPDTPSDGIWPEDDESDSETELSAGELEDILPLVNAWEHSCTPTYRLERPICGVDYVWSTFLNGAVCSAEHATESKPPACFDCFRVHSILGCWAVRDRENGPETGDLRRCTRHRYTKDPLDVLPCHRCTALSGLENFVSSESPPKVFGAPTEVVAFGAGGEALCVQTPLANPPTAEAPAAPRRPAVAKVLP</sequence>
<dbReference type="PROSITE" id="PS52022">
    <property type="entry name" value="PV_NS1_NUC"/>
    <property type="match status" value="1"/>
</dbReference>
<dbReference type="PROSITE" id="PS51206">
    <property type="entry name" value="SF3_HELICASE_1"/>
    <property type="match status" value="1"/>
</dbReference>
<organism evidence="13 14">
    <name type="scientific">Metamycoplasma neophronis</name>
    <dbReference type="NCBI Taxonomy" id="872983"/>
    <lineage>
        <taxon>Bacteria</taxon>
        <taxon>Bacillati</taxon>
        <taxon>Mycoplasmatota</taxon>
        <taxon>Mycoplasmoidales</taxon>
        <taxon>Metamycoplasmataceae</taxon>
        <taxon>Metamycoplasma</taxon>
    </lineage>
</organism>
<keyword evidence="1" id="KW-1048">Host nucleus</keyword>
<keyword evidence="9" id="KW-0238">DNA-binding</keyword>
<evidence type="ECO:0000256" key="4">
    <source>
        <dbReference type="ARBA" id="ARBA00022723"/>
    </source>
</evidence>
<keyword evidence="6" id="KW-0378">Hydrolase</keyword>
<feature type="non-terminal residue" evidence="13">
    <location>
        <position position="715"/>
    </location>
</feature>
<evidence type="ECO:0000256" key="5">
    <source>
        <dbReference type="ARBA" id="ARBA00022741"/>
    </source>
</evidence>
<keyword evidence="2" id="KW-0235">DNA replication</keyword>
<dbReference type="Pfam" id="PF01057">
    <property type="entry name" value="Parvo_NS1"/>
    <property type="match status" value="1"/>
</dbReference>
<keyword evidence="4" id="KW-0479">Metal-binding</keyword>
<reference evidence="13" key="1">
    <citation type="submission" date="2019-06" db="EMBL/GenBank/DDBJ databases">
        <title>Mycoplasma neophronis type strain whole genome sequence.</title>
        <authorList>
            <person name="Spergser J."/>
        </authorList>
    </citation>
    <scope>NUCLEOTIDE SEQUENCE [LARGE SCALE GENOMIC DNA]</scope>
    <source>
        <strain evidence="13">DSM 24097</strain>
    </source>
</reference>
<accession>A0ABY2YZ51</accession>
<evidence type="ECO:0000256" key="1">
    <source>
        <dbReference type="ARBA" id="ARBA00022562"/>
    </source>
</evidence>
<dbReference type="EMBL" id="VHHP01000018">
    <property type="protein sequence ID" value="TPR53101.1"/>
    <property type="molecule type" value="Genomic_DNA"/>
</dbReference>
<protein>
    <submittedName>
        <fullName evidence="13">Uncharacterized protein</fullName>
    </submittedName>
</protein>
<dbReference type="InterPro" id="IPR014015">
    <property type="entry name" value="Helicase_SF3_DNA-vir"/>
</dbReference>
<keyword evidence="7" id="KW-0067">ATP-binding</keyword>
<feature type="domain" description="SF3 helicase" evidence="11">
    <location>
        <begin position="311"/>
        <end position="466"/>
    </location>
</feature>
<name>A0ABY2YZ51_9BACT</name>
<evidence type="ECO:0000256" key="7">
    <source>
        <dbReference type="ARBA" id="ARBA00022840"/>
    </source>
</evidence>
<gene>
    <name evidence="13" type="ORF">FJR74_03070</name>
</gene>
<dbReference type="Gene3D" id="1.10.10.950">
    <property type="match status" value="1"/>
</dbReference>